<dbReference type="Gene3D" id="2.60.120.260">
    <property type="entry name" value="Galactose-binding domain-like"/>
    <property type="match status" value="1"/>
</dbReference>
<evidence type="ECO:0000313" key="3">
    <source>
        <dbReference type="Proteomes" id="UP000072421"/>
    </source>
</evidence>
<sequence length="60" mass="6637">MVNVATGGLANDSANNPTNARSAFDQNSATQWFYWGLTGWLQYDLGHTEIVQRYGIITNS</sequence>
<dbReference type="AlphaFoldDB" id="A0A127P613"/>
<reference evidence="2 3" key="1">
    <citation type="submission" date="2015-11" db="EMBL/GenBank/DDBJ databases">
        <title>Exploring the genomic traits of fungus-feeding bacterial genus Collimonas.</title>
        <authorList>
            <person name="Song C."/>
            <person name="Schmidt R."/>
            <person name="de Jager V."/>
            <person name="Krzyzanowska D."/>
            <person name="Jongedijk E."/>
            <person name="Cankar K."/>
            <person name="Beekwilder J."/>
            <person name="van Veen A."/>
            <person name="de Boer W."/>
            <person name="van Veen J.A."/>
            <person name="Garbeva P."/>
        </authorList>
    </citation>
    <scope>NUCLEOTIDE SEQUENCE [LARGE SCALE GENOMIC DNA]</scope>
    <source>
        <strain evidence="2 3">Ter6</strain>
    </source>
</reference>
<dbReference type="Proteomes" id="UP000072421">
    <property type="component" value="Chromosome"/>
</dbReference>
<proteinExistence type="predicted"/>
<protein>
    <submittedName>
        <fullName evidence="2">Coagulation factor 5/8 type domain protein</fullName>
    </submittedName>
</protein>
<gene>
    <name evidence="2" type="ORF">CFter6_0407</name>
</gene>
<feature type="compositionally biased region" description="Polar residues" evidence="1">
    <location>
        <begin position="12"/>
        <end position="22"/>
    </location>
</feature>
<feature type="region of interest" description="Disordered" evidence="1">
    <location>
        <begin position="1"/>
        <end position="22"/>
    </location>
</feature>
<evidence type="ECO:0000256" key="1">
    <source>
        <dbReference type="SAM" id="MobiDB-lite"/>
    </source>
</evidence>
<dbReference type="EMBL" id="CP013232">
    <property type="protein sequence ID" value="AMO93138.1"/>
    <property type="molecule type" value="Genomic_DNA"/>
</dbReference>
<name>A0A127P613_9BURK</name>
<accession>A0A127P613</accession>
<organism evidence="2">
    <name type="scientific">Collimonas fungivorans</name>
    <dbReference type="NCBI Taxonomy" id="158899"/>
    <lineage>
        <taxon>Bacteria</taxon>
        <taxon>Pseudomonadati</taxon>
        <taxon>Pseudomonadota</taxon>
        <taxon>Betaproteobacteria</taxon>
        <taxon>Burkholderiales</taxon>
        <taxon>Oxalobacteraceae</taxon>
        <taxon>Collimonas</taxon>
    </lineage>
</organism>
<dbReference type="PATRIC" id="fig|158899.10.peg.407"/>
<evidence type="ECO:0000313" key="2">
    <source>
        <dbReference type="EMBL" id="AMO93138.1"/>
    </source>
</evidence>